<dbReference type="RefSeq" id="WP_164534276.1">
    <property type="nucleotide sequence ID" value="NZ_JAALFG010000002.1"/>
</dbReference>
<gene>
    <name evidence="2" type="ORF">G5575_10550</name>
</gene>
<proteinExistence type="predicted"/>
<evidence type="ECO:0000256" key="1">
    <source>
        <dbReference type="SAM" id="SignalP"/>
    </source>
</evidence>
<protein>
    <recommendedName>
        <fullName evidence="4">Rap1a immunity protein domain-containing protein</fullName>
    </recommendedName>
</protein>
<keyword evidence="1" id="KW-0732">Signal</keyword>
<reference evidence="2 3" key="1">
    <citation type="submission" date="2020-02" db="EMBL/GenBank/DDBJ databases">
        <authorList>
            <person name="Khan S.A."/>
            <person name="Jeon C.O."/>
            <person name="Chun B.H."/>
        </authorList>
    </citation>
    <scope>NUCLEOTIDE SEQUENCE [LARGE SCALE GENOMIC DNA]</scope>
    <source>
        <strain evidence="2 3">H239</strain>
    </source>
</reference>
<reference evidence="2 3" key="2">
    <citation type="submission" date="2020-03" db="EMBL/GenBank/DDBJ databases">
        <title>Devosia chinhatensis sp. nov., isolated from a hexachlorocyclohexane (HCH) dump site in India.</title>
        <authorList>
            <person name="Kumar M."/>
            <person name="Lal R."/>
        </authorList>
    </citation>
    <scope>NUCLEOTIDE SEQUENCE [LARGE SCALE GENOMIC DNA]</scope>
    <source>
        <strain evidence="2 3">H239</strain>
    </source>
</reference>
<dbReference type="AlphaFoldDB" id="A0A6M1SLI8"/>
<evidence type="ECO:0000313" key="2">
    <source>
        <dbReference type="EMBL" id="NGP18038.1"/>
    </source>
</evidence>
<dbReference type="Proteomes" id="UP000474802">
    <property type="component" value="Unassembled WGS sequence"/>
</dbReference>
<accession>A0A6M1SLI8</accession>
<sequence length="142" mass="14934">MRSLVAIALMLLALPALAGETGDAVIAAAYDGSLAQERDGFAAKCDADDREACFGAGLGELSFAYERLSQFLYRHGATVPGNTAAALIFGIGTMDAGDTGPINPDPQPLSYAALRARCSMKRSPRSTRHAICLNRRARAATM</sequence>
<keyword evidence="3" id="KW-1185">Reference proteome</keyword>
<feature type="chain" id="PRO_5026904210" description="Rap1a immunity protein domain-containing protein" evidence="1">
    <location>
        <begin position="19"/>
        <end position="142"/>
    </location>
</feature>
<evidence type="ECO:0000313" key="3">
    <source>
        <dbReference type="Proteomes" id="UP000474802"/>
    </source>
</evidence>
<dbReference type="EMBL" id="JAALFG010000002">
    <property type="protein sequence ID" value="NGP18038.1"/>
    <property type="molecule type" value="Genomic_DNA"/>
</dbReference>
<feature type="signal peptide" evidence="1">
    <location>
        <begin position="1"/>
        <end position="18"/>
    </location>
</feature>
<comment type="caution">
    <text evidence="2">The sequence shown here is derived from an EMBL/GenBank/DDBJ whole genome shotgun (WGS) entry which is preliminary data.</text>
</comment>
<evidence type="ECO:0008006" key="4">
    <source>
        <dbReference type="Google" id="ProtNLM"/>
    </source>
</evidence>
<organism evidence="2 3">
    <name type="scientific">Devosia aurantiaca</name>
    <dbReference type="NCBI Taxonomy" id="2714858"/>
    <lineage>
        <taxon>Bacteria</taxon>
        <taxon>Pseudomonadati</taxon>
        <taxon>Pseudomonadota</taxon>
        <taxon>Alphaproteobacteria</taxon>
        <taxon>Hyphomicrobiales</taxon>
        <taxon>Devosiaceae</taxon>
        <taxon>Devosia</taxon>
    </lineage>
</organism>
<name>A0A6M1SLI8_9HYPH</name>